<dbReference type="Gene3D" id="3.40.1540.10">
    <property type="entry name" value="Protein of unknown function DUF1780, putative endonuclease"/>
    <property type="match status" value="1"/>
</dbReference>
<dbReference type="Proteomes" id="UP001257909">
    <property type="component" value="Unassembled WGS sequence"/>
</dbReference>
<keyword evidence="2" id="KW-1185">Reference proteome</keyword>
<protein>
    <submittedName>
        <fullName evidence="1">Uncharacterized protein</fullName>
    </submittedName>
</protein>
<dbReference type="InterPro" id="IPR011335">
    <property type="entry name" value="Restrct_endonuc-II-like"/>
</dbReference>
<evidence type="ECO:0000313" key="2">
    <source>
        <dbReference type="Proteomes" id="UP001257909"/>
    </source>
</evidence>
<organism evidence="1 2">
    <name type="scientific">Rheinheimera soli</name>
    <dbReference type="NCBI Taxonomy" id="443616"/>
    <lineage>
        <taxon>Bacteria</taxon>
        <taxon>Pseudomonadati</taxon>
        <taxon>Pseudomonadota</taxon>
        <taxon>Gammaproteobacteria</taxon>
        <taxon>Chromatiales</taxon>
        <taxon>Chromatiaceae</taxon>
        <taxon>Rheinheimera</taxon>
    </lineage>
</organism>
<comment type="caution">
    <text evidence="1">The sequence shown here is derived from an EMBL/GenBank/DDBJ whole genome shotgun (WGS) entry which is preliminary data.</text>
</comment>
<proteinExistence type="predicted"/>
<dbReference type="InterPro" id="IPR014796">
    <property type="entry name" value="DUF1780"/>
</dbReference>
<evidence type="ECO:0000313" key="1">
    <source>
        <dbReference type="EMBL" id="MDR7119497.1"/>
    </source>
</evidence>
<reference evidence="1 2" key="1">
    <citation type="submission" date="2023-07" db="EMBL/GenBank/DDBJ databases">
        <title>Sorghum-associated microbial communities from plants grown in Nebraska, USA.</title>
        <authorList>
            <person name="Schachtman D."/>
        </authorList>
    </citation>
    <scope>NUCLEOTIDE SEQUENCE [LARGE SCALE GENOMIC DNA]</scope>
    <source>
        <strain evidence="1 2">4138</strain>
    </source>
</reference>
<gene>
    <name evidence="1" type="ORF">J2W69_000412</name>
</gene>
<dbReference type="InterPro" id="IPR037074">
    <property type="entry name" value="DUF1780_sf"/>
</dbReference>
<name>A0ABU1VUW2_9GAMM</name>
<dbReference type="RefSeq" id="WP_310274070.1">
    <property type="nucleotide sequence ID" value="NZ_JAVDWR010000001.1"/>
</dbReference>
<accession>A0ABU1VUW2</accession>
<dbReference type="SUPFAM" id="SSF52980">
    <property type="entry name" value="Restriction endonuclease-like"/>
    <property type="match status" value="1"/>
</dbReference>
<dbReference type="Pfam" id="PF08682">
    <property type="entry name" value="DUF1780"/>
    <property type="match status" value="1"/>
</dbReference>
<dbReference type="EMBL" id="JAVDWR010000001">
    <property type="protein sequence ID" value="MDR7119497.1"/>
    <property type="molecule type" value="Genomic_DNA"/>
</dbReference>
<sequence length="210" mass="24200">MNEREILKHLQKSAWEDVEYFSNRKKEERERWVVSEFLSVLGLEYHDAELQSLEQDNKADVRFRNALFQVKELPDPNLRRGKMYKDVYKSIKEATSLQDVLLVGDARDVPPLASIYELVLEKAAELANSETYKASKSGLDLLIYATRTRASLIQSHEIKGEEFSDLGWRSVSCVNSKQAVVLFSSQFAPVFILEKVSKINEQKWLTKPSI</sequence>